<dbReference type="STRING" id="658445.H744_2c2919"/>
<dbReference type="InterPro" id="IPR036514">
    <property type="entry name" value="SGNH_hydro_sf"/>
</dbReference>
<keyword evidence="3" id="KW-1185">Reference proteome</keyword>
<dbReference type="HOGENOM" id="CLU_660110_0_0_6"/>
<dbReference type="PANTHER" id="PTHR21485:SF6">
    <property type="entry name" value="N-ACYLNEURAMINATE CYTIDYLYLTRANSFERASE-RELATED"/>
    <property type="match status" value="1"/>
</dbReference>
<dbReference type="Gene3D" id="3.40.50.1110">
    <property type="entry name" value="SGNH hydrolase"/>
    <property type="match status" value="1"/>
</dbReference>
<dbReference type="InterPro" id="IPR013830">
    <property type="entry name" value="SGNH_hydro"/>
</dbReference>
<sequence length="417" mass="47081">MSNKIAIIPARSGSKGLPNKNILMLLDKPVLAYTIEAASQSGEFDRIIVSTDSLEYKSIAEHYGAEVIIRDKALASDTATSFMVIADVLEKVSGYSHFALLQPTSPFRTSEHIKQAISLFDAHPDANFLASVAKSDKCSALIKPIDDDLSLKYFDEDFSQYRRQTRCEYSPNGAIFIANCHQYLEKKHFFGKDSIAYIMSKADSIDIDDQLDFELAIAIQSKKNKEKQLLHAIQQRIDDKFSRPMPQSPITLLGHSLFDYWDIKTISAMPVNNLGIAGINTKQYLDFIFDNDLLDTLGKHTVIFAGTNDIVVEGWAPLDTLKWIKETIQKIRAITPTSRIYVISVPPVRGRMDRSNAVIQQLNTMLKVHIQDAQWIQLSDRFYDEFGNLPAEFTTDGLHFSPVAYQQLELEVAEYLQ</sequence>
<evidence type="ECO:0000313" key="2">
    <source>
        <dbReference type="EMBL" id="AJR09572.1"/>
    </source>
</evidence>
<dbReference type="OrthoDB" id="9805604at2"/>
<evidence type="ECO:0000259" key="1">
    <source>
        <dbReference type="Pfam" id="PF13472"/>
    </source>
</evidence>
<evidence type="ECO:0000313" key="3">
    <source>
        <dbReference type="Proteomes" id="UP000032303"/>
    </source>
</evidence>
<dbReference type="InterPro" id="IPR050793">
    <property type="entry name" value="CMP-NeuNAc_synthase"/>
</dbReference>
<dbReference type="SUPFAM" id="SSF53448">
    <property type="entry name" value="Nucleotide-diphospho-sugar transferases"/>
    <property type="match status" value="1"/>
</dbReference>
<protein>
    <submittedName>
        <fullName evidence="2">N-acylneuraminate cytidylyltransferase</fullName>
    </submittedName>
</protein>
<dbReference type="CDD" id="cd02513">
    <property type="entry name" value="CMP-NeuAc_Synthase"/>
    <property type="match status" value="1"/>
</dbReference>
<dbReference type="PATRIC" id="fig|658445.3.peg.4968"/>
<dbReference type="InterPro" id="IPR003329">
    <property type="entry name" value="Cytidylyl_trans"/>
</dbReference>
<dbReference type="CDD" id="cd01841">
    <property type="entry name" value="NnaC_like"/>
    <property type="match status" value="1"/>
</dbReference>
<dbReference type="SUPFAM" id="SSF52266">
    <property type="entry name" value="SGNH hydrolase"/>
    <property type="match status" value="1"/>
</dbReference>
<name>A0A0C5WT40_9GAMM</name>
<dbReference type="InterPro" id="IPR029044">
    <property type="entry name" value="Nucleotide-diphossugar_trans"/>
</dbReference>
<gene>
    <name evidence="2" type="ORF">H744_2c2919</name>
</gene>
<dbReference type="KEGG" id="pgb:H744_2c2919"/>
<keyword evidence="2" id="KW-0548">Nucleotidyltransferase</keyword>
<dbReference type="Proteomes" id="UP000032303">
    <property type="component" value="Chromosome 2"/>
</dbReference>
<dbReference type="Pfam" id="PF02348">
    <property type="entry name" value="CTP_transf_3"/>
    <property type="match status" value="1"/>
</dbReference>
<keyword evidence="2" id="KW-0808">Transferase</keyword>
<dbReference type="Gene3D" id="3.90.550.10">
    <property type="entry name" value="Spore Coat Polysaccharide Biosynthesis Protein SpsA, Chain A"/>
    <property type="match status" value="1"/>
</dbReference>
<accession>A0A0C5WT40</accession>
<dbReference type="AlphaFoldDB" id="A0A0C5WT40"/>
<reference evidence="2 3" key="1">
    <citation type="submission" date="2013-05" db="EMBL/GenBank/DDBJ databases">
        <title>Complete genome sequence of the lipase-producing bacterium Photobacterium gaetbulicola Gung47.</title>
        <authorList>
            <person name="Kim Y.-O."/>
        </authorList>
    </citation>
    <scope>NUCLEOTIDE SEQUENCE [LARGE SCALE GENOMIC DNA]</scope>
    <source>
        <strain evidence="2 3">Gung47</strain>
    </source>
</reference>
<feature type="domain" description="SGNH hydrolase-type esterase" evidence="1">
    <location>
        <begin position="270"/>
        <end position="406"/>
    </location>
</feature>
<organism evidence="2 3">
    <name type="scientific">Photobacterium gaetbulicola Gung47</name>
    <dbReference type="NCBI Taxonomy" id="658445"/>
    <lineage>
        <taxon>Bacteria</taxon>
        <taxon>Pseudomonadati</taxon>
        <taxon>Pseudomonadota</taxon>
        <taxon>Gammaproteobacteria</taxon>
        <taxon>Vibrionales</taxon>
        <taxon>Vibrionaceae</taxon>
        <taxon>Photobacterium</taxon>
    </lineage>
</organism>
<dbReference type="GO" id="GO:0016788">
    <property type="term" value="F:hydrolase activity, acting on ester bonds"/>
    <property type="evidence" value="ECO:0007669"/>
    <property type="project" value="UniProtKB-ARBA"/>
</dbReference>
<dbReference type="GO" id="GO:0008781">
    <property type="term" value="F:N-acylneuraminate cytidylyltransferase activity"/>
    <property type="evidence" value="ECO:0007669"/>
    <property type="project" value="TreeGrafter"/>
</dbReference>
<proteinExistence type="predicted"/>
<dbReference type="Pfam" id="PF13472">
    <property type="entry name" value="Lipase_GDSL_2"/>
    <property type="match status" value="1"/>
</dbReference>
<dbReference type="PANTHER" id="PTHR21485">
    <property type="entry name" value="HAD SUPERFAMILY MEMBERS CMAS AND KDSC"/>
    <property type="match status" value="1"/>
</dbReference>
<dbReference type="EMBL" id="CP005974">
    <property type="protein sequence ID" value="AJR09572.1"/>
    <property type="molecule type" value="Genomic_DNA"/>
</dbReference>